<keyword evidence="1" id="KW-0732">Signal</keyword>
<dbReference type="InterPro" id="IPR000259">
    <property type="entry name" value="Adhesion_dom_fimbrial"/>
</dbReference>
<dbReference type="RefSeq" id="WP_016535737.1">
    <property type="nucleotide sequence ID" value="NZ_KE161030.1"/>
</dbReference>
<feature type="domain" description="Fimbrial-type adhesion" evidence="2">
    <location>
        <begin position="33"/>
        <end position="175"/>
    </location>
</feature>
<dbReference type="PANTHER" id="PTHR33420:SF26">
    <property type="entry name" value="FIMBRIAL SUBUNIT"/>
    <property type="match status" value="1"/>
</dbReference>
<evidence type="ECO:0000256" key="1">
    <source>
        <dbReference type="SAM" id="SignalP"/>
    </source>
</evidence>
<feature type="signal peptide" evidence="1">
    <location>
        <begin position="1"/>
        <end position="22"/>
    </location>
</feature>
<name>S3IYH4_9ENTR</name>
<dbReference type="InterPro" id="IPR050263">
    <property type="entry name" value="Bact_Fimbrial_Adh_Pro"/>
</dbReference>
<feature type="chain" id="PRO_5004521909" evidence="1">
    <location>
        <begin position="23"/>
        <end position="176"/>
    </location>
</feature>
<dbReference type="GO" id="GO:0009289">
    <property type="term" value="C:pilus"/>
    <property type="evidence" value="ECO:0007669"/>
    <property type="project" value="InterPro"/>
</dbReference>
<evidence type="ECO:0000259" key="2">
    <source>
        <dbReference type="Pfam" id="PF00419"/>
    </source>
</evidence>
<evidence type="ECO:0000313" key="3">
    <source>
        <dbReference type="EMBL" id="EPF18015.1"/>
    </source>
</evidence>
<dbReference type="InterPro" id="IPR036937">
    <property type="entry name" value="Adhesion_dom_fimbrial_sf"/>
</dbReference>
<dbReference type="EMBL" id="ATDT01000009">
    <property type="protein sequence ID" value="EPF18015.1"/>
    <property type="molecule type" value="Genomic_DNA"/>
</dbReference>
<organism evidence="3 4">
    <name type="scientific">Cedecea davisae DSM 4568</name>
    <dbReference type="NCBI Taxonomy" id="566551"/>
    <lineage>
        <taxon>Bacteria</taxon>
        <taxon>Pseudomonadati</taxon>
        <taxon>Pseudomonadota</taxon>
        <taxon>Gammaproteobacteria</taxon>
        <taxon>Enterobacterales</taxon>
        <taxon>Enterobacteriaceae</taxon>
        <taxon>Cedecea</taxon>
    </lineage>
</organism>
<dbReference type="Proteomes" id="UP000014585">
    <property type="component" value="Unassembled WGS sequence"/>
</dbReference>
<dbReference type="InterPro" id="IPR008966">
    <property type="entry name" value="Adhesion_dom_sf"/>
</dbReference>
<dbReference type="PANTHER" id="PTHR33420">
    <property type="entry name" value="FIMBRIAL SUBUNIT ELFA-RELATED"/>
    <property type="match status" value="1"/>
</dbReference>
<dbReference type="GO" id="GO:0043709">
    <property type="term" value="P:cell adhesion involved in single-species biofilm formation"/>
    <property type="evidence" value="ECO:0007669"/>
    <property type="project" value="TreeGrafter"/>
</dbReference>
<dbReference type="Pfam" id="PF00419">
    <property type="entry name" value="Fimbrial"/>
    <property type="match status" value="1"/>
</dbReference>
<evidence type="ECO:0000313" key="4">
    <source>
        <dbReference type="Proteomes" id="UP000014585"/>
    </source>
</evidence>
<dbReference type="STRING" id="566551.HMPREF0201_01424"/>
<dbReference type="HOGENOM" id="CLU_088965_3_3_6"/>
<comment type="caution">
    <text evidence="3">The sequence shown here is derived from an EMBL/GenBank/DDBJ whole genome shotgun (WGS) entry which is preliminary data.</text>
</comment>
<dbReference type="PATRIC" id="fig|566551.4.peg.1313"/>
<dbReference type="AlphaFoldDB" id="S3IYH4"/>
<reference evidence="3 4" key="1">
    <citation type="submission" date="2013-04" db="EMBL/GenBank/DDBJ databases">
        <authorList>
            <person name="Weinstock G."/>
            <person name="Sodergren E."/>
            <person name="Lobos E.A."/>
            <person name="Fulton L."/>
            <person name="Fulton R."/>
            <person name="Courtney L."/>
            <person name="Fronick C."/>
            <person name="O'Laughlin M."/>
            <person name="Godfrey J."/>
            <person name="Wilson R.M."/>
            <person name="Miner T."/>
            <person name="Farmer C."/>
            <person name="Delehaunty K."/>
            <person name="Cordes M."/>
            <person name="Minx P."/>
            <person name="Tomlinson C."/>
            <person name="Chen J."/>
            <person name="Wollam A."/>
            <person name="Pepin K.H."/>
            <person name="Palsikar V.B."/>
            <person name="Zhang X."/>
            <person name="Suruliraj S."/>
            <person name="Perna N.T."/>
            <person name="Plunkett G."/>
            <person name="Warren W."/>
            <person name="Mitreva M."/>
            <person name="Mardis E.R."/>
            <person name="Wilson R.K."/>
        </authorList>
    </citation>
    <scope>NUCLEOTIDE SEQUENCE [LARGE SCALE GENOMIC DNA]</scope>
    <source>
        <strain evidence="3 4">DSM 4568</strain>
    </source>
</reference>
<dbReference type="OrthoDB" id="6462343at2"/>
<dbReference type="SUPFAM" id="SSF49401">
    <property type="entry name" value="Bacterial adhesins"/>
    <property type="match status" value="1"/>
</dbReference>
<sequence length="176" mass="18610">MKGLIKSIQALLLTPVAIQAQAAGLPGQNLWLHGSLVAEACVIAPGDETVELSFGTIVDKYLYLNQRTPGVPFKLVLQDCDPDIARLVTVKFSGNADAQGLLIPNSPASSGILIGIEQANGDKVEINGAGSTHELQKGVSEIALQAYVQGEAEALKNNSIRHGEFTASSTFELTYH</sequence>
<protein>
    <submittedName>
        <fullName evidence="3">Fimbrial protein</fullName>
    </submittedName>
</protein>
<gene>
    <name evidence="3" type="ORF">HMPREF0201_01424</name>
</gene>
<proteinExistence type="predicted"/>
<dbReference type="Gene3D" id="2.60.40.1090">
    <property type="entry name" value="Fimbrial-type adhesion domain"/>
    <property type="match status" value="1"/>
</dbReference>
<accession>S3IYH4</accession>